<dbReference type="OrthoDB" id="9781230at2"/>
<dbReference type="Proteomes" id="UP000031866">
    <property type="component" value="Chromosome"/>
</dbReference>
<evidence type="ECO:0000313" key="3">
    <source>
        <dbReference type="EMBL" id="AJG96762.1"/>
    </source>
</evidence>
<dbReference type="InterPro" id="IPR050270">
    <property type="entry name" value="DegV_domain_contain"/>
</dbReference>
<comment type="function">
    <text evidence="1">May bind long-chain fatty acids, such as palmitate, and may play a role in lipid transport or fatty acid metabolism.</text>
</comment>
<evidence type="ECO:0000313" key="5">
    <source>
        <dbReference type="Proteomes" id="UP000031866"/>
    </source>
</evidence>
<reference evidence="5" key="1">
    <citation type="submission" date="2014-12" db="EMBL/GenBank/DDBJ databases">
        <title>Genome sequence of Clostridium beijerinckii strain 59B.</title>
        <authorList>
            <person name="Little G.T."/>
            <person name="Minton N.P."/>
        </authorList>
    </citation>
    <scope>NUCLEOTIDE SEQUENCE [LARGE SCALE GENOMIC DNA]</scope>
    <source>
        <strain evidence="5">59B</strain>
    </source>
</reference>
<dbReference type="EMBL" id="CP010086">
    <property type="protein sequence ID" value="AJG96762.1"/>
    <property type="molecule type" value="Genomic_DNA"/>
</dbReference>
<dbReference type="KEGG" id="cbei:LF65_00071"/>
<dbReference type="RefSeq" id="WP_041893339.1">
    <property type="nucleotide sequence ID" value="NZ_CP010086.2"/>
</dbReference>
<dbReference type="NCBIfam" id="TIGR00762">
    <property type="entry name" value="DegV"/>
    <property type="match status" value="1"/>
</dbReference>
<reference evidence="3" key="2">
    <citation type="submission" date="2016-02" db="EMBL/GenBank/DDBJ databases">
        <title>Genome sequence of Clostridium beijerinckii strain 59B.</title>
        <authorList>
            <person name="Little G.T."/>
            <person name="Minton N.P."/>
        </authorList>
    </citation>
    <scope>NUCLEOTIDE SEQUENCE</scope>
    <source>
        <strain evidence="3">NCIMB 14988</strain>
    </source>
</reference>
<evidence type="ECO:0000256" key="1">
    <source>
        <dbReference type="ARBA" id="ARBA00003238"/>
    </source>
</evidence>
<dbReference type="InterPro" id="IPR043168">
    <property type="entry name" value="DegV_C"/>
</dbReference>
<protein>
    <submittedName>
        <fullName evidence="4">DegV family protein with EDD domain</fullName>
    </submittedName>
    <submittedName>
        <fullName evidence="3">Fatty acid-binding protein DegV</fullName>
    </submittedName>
</protein>
<dbReference type="EMBL" id="JABSXK010000001">
    <property type="protein sequence ID" value="NRV08943.1"/>
    <property type="molecule type" value="Genomic_DNA"/>
</dbReference>
<accession>A0A0B5QFL6</accession>
<dbReference type="Pfam" id="PF02645">
    <property type="entry name" value="DegV"/>
    <property type="match status" value="1"/>
</dbReference>
<reference evidence="4" key="3">
    <citation type="submission" date="2020-05" db="EMBL/GenBank/DDBJ databases">
        <title>Genomic insights into acetone-butanol-ethanol (ABE) fermentation by sequencing solventogenic clostridia strains.</title>
        <authorList>
            <person name="Brown S."/>
        </authorList>
    </citation>
    <scope>NUCLEOTIDE SEQUENCE</scope>
    <source>
        <strain evidence="4">DJ126</strain>
    </source>
</reference>
<dbReference type="InterPro" id="IPR003797">
    <property type="entry name" value="DegV"/>
</dbReference>
<evidence type="ECO:0000313" key="4">
    <source>
        <dbReference type="EMBL" id="NRV08943.1"/>
    </source>
</evidence>
<dbReference type="PANTHER" id="PTHR33434">
    <property type="entry name" value="DEGV DOMAIN-CONTAINING PROTEIN DR_1986-RELATED"/>
    <property type="match status" value="1"/>
</dbReference>
<dbReference type="Gene3D" id="3.30.1180.10">
    <property type="match status" value="1"/>
</dbReference>
<evidence type="ECO:0000256" key="2">
    <source>
        <dbReference type="ARBA" id="ARBA00023121"/>
    </source>
</evidence>
<name>A0A0B5QFL6_CLOBE</name>
<dbReference type="Proteomes" id="UP000821656">
    <property type="component" value="Unassembled WGS sequence"/>
</dbReference>
<proteinExistence type="predicted"/>
<dbReference type="AlphaFoldDB" id="A0A0B5QFL6"/>
<dbReference type="Gene3D" id="3.40.50.10170">
    <property type="match status" value="1"/>
</dbReference>
<organism evidence="3 5">
    <name type="scientific">Clostridium beijerinckii</name>
    <name type="common">Clostridium MP</name>
    <dbReference type="NCBI Taxonomy" id="1520"/>
    <lineage>
        <taxon>Bacteria</taxon>
        <taxon>Bacillati</taxon>
        <taxon>Bacillota</taxon>
        <taxon>Clostridia</taxon>
        <taxon>Eubacteriales</taxon>
        <taxon>Clostridiaceae</taxon>
        <taxon>Clostridium</taxon>
    </lineage>
</organism>
<dbReference type="PROSITE" id="PS51482">
    <property type="entry name" value="DEGV"/>
    <property type="match status" value="1"/>
</dbReference>
<dbReference type="STRING" id="1520.LF65_00071"/>
<sequence length="282" mass="31016">MDKIALITDSASDLNTNFVIENNIKIVPFKIIFSDKEYIDGIDITPKALYEYLPKEIPKTSLPGVDDFTFALEQVKNEGYTHAIIITISSGLSGAYNSARLASENVPEVKTFVFDSMTLTMSEGAMVIETLNLIKQEKSFDEIVITLPSFRDKIDVFFTIDTLEYLIKGGRVGKVAGTIAGVLNLKPIITVGDDGIYHTVCKIRGIKQCISKLTNILTNYLENHKCKVWVLDGNAPEKSKMLYDSIKDFPNLIECTLGGSIGPALGVHTGPGLVGFIVERLD</sequence>
<gene>
    <name evidence="4" type="ORF">DFH45_001906</name>
    <name evidence="3" type="ORF">LF65_00071</name>
</gene>
<dbReference type="PANTHER" id="PTHR33434:SF3">
    <property type="entry name" value="DEGV DOMAIN-CONTAINING PROTEIN YITS"/>
    <property type="match status" value="1"/>
</dbReference>
<dbReference type="SUPFAM" id="SSF82549">
    <property type="entry name" value="DAK1/DegV-like"/>
    <property type="match status" value="1"/>
</dbReference>
<dbReference type="GO" id="GO:0008289">
    <property type="term" value="F:lipid binding"/>
    <property type="evidence" value="ECO:0007669"/>
    <property type="project" value="UniProtKB-KW"/>
</dbReference>
<keyword evidence="2" id="KW-0446">Lipid-binding</keyword>